<gene>
    <name evidence="1" type="ORF">XD73_1143</name>
</gene>
<accession>A0A124FMV8</accession>
<dbReference type="AlphaFoldDB" id="A0A124FMV8"/>
<evidence type="ECO:0000313" key="2">
    <source>
        <dbReference type="Proteomes" id="UP000064249"/>
    </source>
</evidence>
<dbReference type="EMBL" id="LGFU01000098">
    <property type="protein sequence ID" value="KUK45986.1"/>
    <property type="molecule type" value="Genomic_DNA"/>
</dbReference>
<sequence length="255" mass="29210">METGKFAGSFNSLIELHSKVAHLNTAINRIYPIAVLVGDHFFIYDIEQGVYQFRKSAPLPMPIPVGVRAAFPLEDYGGRIACVVTPEVFDSADGYVTILHEFVHCYQYETCEQTLKMQLDIARHAQEQGNFMWEIEHPFPYAAANFIEPYQAFLDALKSEDHKAVLSSRKMLKAYLGLHDFEYMVWQEWKEGFARWVENLVKRQTGMPENEGGINPPFSRVSFYAGGEAFINYLSKREPSLVNDLPSLFNRLQLV</sequence>
<comment type="caution">
    <text evidence="1">The sequence shown here is derived from an EMBL/GenBank/DDBJ whole genome shotgun (WGS) entry which is preliminary data.</text>
</comment>
<dbReference type="Proteomes" id="UP000064249">
    <property type="component" value="Unassembled WGS sequence"/>
</dbReference>
<reference evidence="1 2" key="1">
    <citation type="journal article" date="2015" name="MBio">
        <title>Genome-Resolved Metagenomic Analysis Reveals Roles for Candidate Phyla and Other Microbial Community Members in Biogeochemical Transformations in Oil Reservoirs.</title>
        <authorList>
            <person name="Hu P."/>
            <person name="Tom L."/>
            <person name="Singh A."/>
            <person name="Thomas B.C."/>
            <person name="Baker B.J."/>
            <person name="Piceno Y.M."/>
            <person name="Andersen G.L."/>
            <person name="Banfield J.F."/>
        </authorList>
    </citation>
    <scope>NUCLEOTIDE SEQUENCE [LARGE SCALE GENOMIC DNA]</scope>
    <source>
        <strain evidence="1">46_16</strain>
    </source>
</reference>
<proteinExistence type="predicted"/>
<evidence type="ECO:0000313" key="1">
    <source>
        <dbReference type="EMBL" id="KUK45986.1"/>
    </source>
</evidence>
<dbReference type="PATRIC" id="fig|167964.4.peg.1147"/>
<name>A0A124FMV8_9CHLR</name>
<protein>
    <submittedName>
        <fullName evidence="1">Uncharacterized protein</fullName>
    </submittedName>
</protein>
<organism evidence="1 2">
    <name type="scientific">Anaerolinea thermophila</name>
    <dbReference type="NCBI Taxonomy" id="167964"/>
    <lineage>
        <taxon>Bacteria</taxon>
        <taxon>Bacillati</taxon>
        <taxon>Chloroflexota</taxon>
        <taxon>Anaerolineae</taxon>
        <taxon>Anaerolineales</taxon>
        <taxon>Anaerolineaceae</taxon>
        <taxon>Anaerolinea</taxon>
    </lineage>
</organism>